<dbReference type="Pfam" id="PF00583">
    <property type="entry name" value="Acetyltransf_1"/>
    <property type="match status" value="1"/>
</dbReference>
<dbReference type="PANTHER" id="PTHR47876">
    <property type="entry name" value="OS08G0260000 PROTEIN"/>
    <property type="match status" value="1"/>
</dbReference>
<feature type="domain" description="N-acetyltransferase" evidence="1">
    <location>
        <begin position="106"/>
        <end position="281"/>
    </location>
</feature>
<dbReference type="EMBL" id="JAUJYO010000017">
    <property type="protein sequence ID" value="KAK1292768.1"/>
    <property type="molecule type" value="Genomic_DNA"/>
</dbReference>
<dbReference type="GO" id="GO:0016747">
    <property type="term" value="F:acyltransferase activity, transferring groups other than amino-acyl groups"/>
    <property type="evidence" value="ECO:0007669"/>
    <property type="project" value="InterPro"/>
</dbReference>
<proteinExistence type="predicted"/>
<evidence type="ECO:0000259" key="1">
    <source>
        <dbReference type="PROSITE" id="PS51186"/>
    </source>
</evidence>
<dbReference type="CDD" id="cd04301">
    <property type="entry name" value="NAT_SF"/>
    <property type="match status" value="1"/>
</dbReference>
<sequence length="286" mass="32173">MAATAALSTPSVHLPFPDQPPNIHRNYMPCHPLLHRKINRGRPFRSISTSSCETLTLDRTALSVEEFASDDELSAAVRLRVRSFYQFGDSTYAFDGSNLSDPILIDHKRYLTEREFEALKDRIAGRRKEFKMVTCINATLPLSGSLSSASDLCSVCKYSVDGEDRVVVGTLDLNQCSRLADEIIGKRPEGTGADLTRAYICNVCVAKELHRNGVGYALLVKSIKVAREWGITDLYVHVAVDNEAARKLYMKSGFVYENEEPAWQARFLGRPRRYLLWADLTQTDNF</sequence>
<dbReference type="PANTHER" id="PTHR47876:SF2">
    <property type="entry name" value="GCN5-RELATED N-ACETYLTRANSFERASE 7, CHLOROPLASTIC"/>
    <property type="match status" value="1"/>
</dbReference>
<dbReference type="Gene3D" id="3.40.630.30">
    <property type="match status" value="1"/>
</dbReference>
<reference evidence="2" key="2">
    <citation type="submission" date="2023-06" db="EMBL/GenBank/DDBJ databases">
        <authorList>
            <person name="Ma L."/>
            <person name="Liu K.-W."/>
            <person name="Li Z."/>
            <person name="Hsiao Y.-Y."/>
            <person name="Qi Y."/>
            <person name="Fu T."/>
            <person name="Tang G."/>
            <person name="Zhang D."/>
            <person name="Sun W.-H."/>
            <person name="Liu D.-K."/>
            <person name="Li Y."/>
            <person name="Chen G.-Z."/>
            <person name="Liu X.-D."/>
            <person name="Liao X.-Y."/>
            <person name="Jiang Y.-T."/>
            <person name="Yu X."/>
            <person name="Hao Y."/>
            <person name="Huang J."/>
            <person name="Zhao X.-W."/>
            <person name="Ke S."/>
            <person name="Chen Y.-Y."/>
            <person name="Wu W.-L."/>
            <person name="Hsu J.-L."/>
            <person name="Lin Y.-F."/>
            <person name="Huang M.-D."/>
            <person name="Li C.-Y."/>
            <person name="Huang L."/>
            <person name="Wang Z.-W."/>
            <person name="Zhao X."/>
            <person name="Zhong W.-Y."/>
            <person name="Peng D.-H."/>
            <person name="Ahmad S."/>
            <person name="Lan S."/>
            <person name="Zhang J.-S."/>
            <person name="Tsai W.-C."/>
            <person name="Van De Peer Y."/>
            <person name="Liu Z.-J."/>
        </authorList>
    </citation>
    <scope>NUCLEOTIDE SEQUENCE</scope>
    <source>
        <strain evidence="2">CP</strain>
        <tissue evidence="2">Leaves</tissue>
    </source>
</reference>
<organism evidence="2 3">
    <name type="scientific">Acorus calamus</name>
    <name type="common">Sweet flag</name>
    <dbReference type="NCBI Taxonomy" id="4465"/>
    <lineage>
        <taxon>Eukaryota</taxon>
        <taxon>Viridiplantae</taxon>
        <taxon>Streptophyta</taxon>
        <taxon>Embryophyta</taxon>
        <taxon>Tracheophyta</taxon>
        <taxon>Spermatophyta</taxon>
        <taxon>Magnoliopsida</taxon>
        <taxon>Liliopsida</taxon>
        <taxon>Acoraceae</taxon>
        <taxon>Acorus</taxon>
    </lineage>
</organism>
<dbReference type="SUPFAM" id="SSF55729">
    <property type="entry name" value="Acyl-CoA N-acyltransferases (Nat)"/>
    <property type="match status" value="1"/>
</dbReference>
<dbReference type="AlphaFoldDB" id="A0AAV9CUD9"/>
<dbReference type="Proteomes" id="UP001180020">
    <property type="component" value="Unassembled WGS sequence"/>
</dbReference>
<dbReference type="InterPro" id="IPR000182">
    <property type="entry name" value="GNAT_dom"/>
</dbReference>
<accession>A0AAV9CUD9</accession>
<reference evidence="2" key="1">
    <citation type="journal article" date="2023" name="Nat. Commun.">
        <title>Diploid and tetraploid genomes of Acorus and the evolution of monocots.</title>
        <authorList>
            <person name="Ma L."/>
            <person name="Liu K.W."/>
            <person name="Li Z."/>
            <person name="Hsiao Y.Y."/>
            <person name="Qi Y."/>
            <person name="Fu T."/>
            <person name="Tang G.D."/>
            <person name="Zhang D."/>
            <person name="Sun W.H."/>
            <person name="Liu D.K."/>
            <person name="Li Y."/>
            <person name="Chen G.Z."/>
            <person name="Liu X.D."/>
            <person name="Liao X.Y."/>
            <person name="Jiang Y.T."/>
            <person name="Yu X."/>
            <person name="Hao Y."/>
            <person name="Huang J."/>
            <person name="Zhao X.W."/>
            <person name="Ke S."/>
            <person name="Chen Y.Y."/>
            <person name="Wu W.L."/>
            <person name="Hsu J.L."/>
            <person name="Lin Y.F."/>
            <person name="Huang M.D."/>
            <person name="Li C.Y."/>
            <person name="Huang L."/>
            <person name="Wang Z.W."/>
            <person name="Zhao X."/>
            <person name="Zhong W.Y."/>
            <person name="Peng D.H."/>
            <person name="Ahmad S."/>
            <person name="Lan S."/>
            <person name="Zhang J.S."/>
            <person name="Tsai W.C."/>
            <person name="Van de Peer Y."/>
            <person name="Liu Z.J."/>
        </authorList>
    </citation>
    <scope>NUCLEOTIDE SEQUENCE</scope>
    <source>
        <strain evidence="2">CP</strain>
    </source>
</reference>
<name>A0AAV9CUD9_ACOCL</name>
<dbReference type="InterPro" id="IPR016181">
    <property type="entry name" value="Acyl_CoA_acyltransferase"/>
</dbReference>
<dbReference type="GO" id="GO:0009507">
    <property type="term" value="C:chloroplast"/>
    <property type="evidence" value="ECO:0007669"/>
    <property type="project" value="TreeGrafter"/>
</dbReference>
<dbReference type="PROSITE" id="PS51186">
    <property type="entry name" value="GNAT"/>
    <property type="match status" value="1"/>
</dbReference>
<keyword evidence="3" id="KW-1185">Reference proteome</keyword>
<evidence type="ECO:0000313" key="2">
    <source>
        <dbReference type="EMBL" id="KAK1292768.1"/>
    </source>
</evidence>
<comment type="caution">
    <text evidence="2">The sequence shown here is derived from an EMBL/GenBank/DDBJ whole genome shotgun (WGS) entry which is preliminary data.</text>
</comment>
<evidence type="ECO:0000313" key="3">
    <source>
        <dbReference type="Proteomes" id="UP001180020"/>
    </source>
</evidence>
<gene>
    <name evidence="2" type="ORF">QJS10_CPB17g00127</name>
</gene>
<protein>
    <recommendedName>
        <fullName evidence="1">N-acetyltransferase domain-containing protein</fullName>
    </recommendedName>
</protein>